<keyword evidence="9" id="KW-1185">Reference proteome</keyword>
<protein>
    <submittedName>
        <fullName evidence="8">Uncharacterized protein</fullName>
    </submittedName>
</protein>
<dbReference type="Gene3D" id="1.10.10.10">
    <property type="entry name" value="Winged helix-like DNA-binding domain superfamily/Winged helix DNA-binding domain"/>
    <property type="match status" value="1"/>
</dbReference>
<dbReference type="InterPro" id="IPR032675">
    <property type="entry name" value="LRR_dom_sf"/>
</dbReference>
<evidence type="ECO:0000256" key="1">
    <source>
        <dbReference type="ARBA" id="ARBA00022737"/>
    </source>
</evidence>
<dbReference type="InterPro" id="IPR002182">
    <property type="entry name" value="NB-ARC"/>
</dbReference>
<dbReference type="PANTHER" id="PTHR23155:SF1185">
    <property type="entry name" value="DISEASE RESISTANCE RPP8-LIKE PROTEIN 3-RELATED"/>
    <property type="match status" value="1"/>
</dbReference>
<dbReference type="SUPFAM" id="SSF52058">
    <property type="entry name" value="L domain-like"/>
    <property type="match status" value="1"/>
</dbReference>
<name>A0AAD4XIS3_9MAGN</name>
<dbReference type="InterPro" id="IPR038005">
    <property type="entry name" value="RX-like_CC"/>
</dbReference>
<dbReference type="FunFam" id="3.40.50.300:FF:001091">
    <property type="entry name" value="Probable disease resistance protein At1g61300"/>
    <property type="match status" value="1"/>
</dbReference>
<keyword evidence="2" id="KW-0547">Nucleotide-binding</keyword>
<evidence type="ECO:0000313" key="9">
    <source>
        <dbReference type="Proteomes" id="UP001202328"/>
    </source>
</evidence>
<evidence type="ECO:0000259" key="4">
    <source>
        <dbReference type="Pfam" id="PF00931"/>
    </source>
</evidence>
<evidence type="ECO:0000256" key="2">
    <source>
        <dbReference type="ARBA" id="ARBA00022741"/>
    </source>
</evidence>
<dbReference type="PANTHER" id="PTHR23155">
    <property type="entry name" value="DISEASE RESISTANCE PROTEIN RP"/>
    <property type="match status" value="1"/>
</dbReference>
<dbReference type="Pfam" id="PF23598">
    <property type="entry name" value="LRR_14"/>
    <property type="match status" value="1"/>
</dbReference>
<comment type="caution">
    <text evidence="8">The sequence shown here is derived from an EMBL/GenBank/DDBJ whole genome shotgun (WGS) entry which is preliminary data.</text>
</comment>
<dbReference type="PRINTS" id="PR00364">
    <property type="entry name" value="DISEASERSIST"/>
</dbReference>
<feature type="domain" description="Disease resistance protein winged helix" evidence="6">
    <location>
        <begin position="401"/>
        <end position="473"/>
    </location>
</feature>
<dbReference type="FunFam" id="1.10.10.10:FF:000322">
    <property type="entry name" value="Probable disease resistance protein At1g63360"/>
    <property type="match status" value="1"/>
</dbReference>
<reference evidence="8" key="1">
    <citation type="submission" date="2022-04" db="EMBL/GenBank/DDBJ databases">
        <title>A functionally conserved STORR gene fusion in Papaver species that diverged 16.8 million years ago.</title>
        <authorList>
            <person name="Catania T."/>
        </authorList>
    </citation>
    <scope>NUCLEOTIDE SEQUENCE</scope>
    <source>
        <strain evidence="8">S-188037</strain>
    </source>
</reference>
<feature type="domain" description="NB-ARC" evidence="4">
    <location>
        <begin position="166"/>
        <end position="322"/>
    </location>
</feature>
<dbReference type="Gene3D" id="1.20.5.4130">
    <property type="match status" value="1"/>
</dbReference>
<evidence type="ECO:0000259" key="7">
    <source>
        <dbReference type="Pfam" id="PF23598"/>
    </source>
</evidence>
<gene>
    <name evidence="8" type="ORF">MKW98_014920</name>
</gene>
<dbReference type="InterPro" id="IPR041118">
    <property type="entry name" value="Rx_N"/>
</dbReference>
<evidence type="ECO:0000313" key="8">
    <source>
        <dbReference type="EMBL" id="KAI3914313.1"/>
    </source>
</evidence>
<proteinExistence type="predicted"/>
<feature type="domain" description="Disease resistance N-terminal" evidence="5">
    <location>
        <begin position="5"/>
        <end position="89"/>
    </location>
</feature>
<dbReference type="Gene3D" id="1.10.8.430">
    <property type="entry name" value="Helical domain of apoptotic protease-activating factors"/>
    <property type="match status" value="1"/>
</dbReference>
<dbReference type="InterPro" id="IPR058922">
    <property type="entry name" value="WHD_DRP"/>
</dbReference>
<dbReference type="Proteomes" id="UP001202328">
    <property type="component" value="Unassembled WGS sequence"/>
</dbReference>
<dbReference type="AlphaFoldDB" id="A0AAD4XIS3"/>
<dbReference type="Gene3D" id="3.40.50.300">
    <property type="entry name" value="P-loop containing nucleotide triphosphate hydrolases"/>
    <property type="match status" value="1"/>
</dbReference>
<keyword evidence="1" id="KW-0677">Repeat</keyword>
<dbReference type="EMBL" id="JAJJMB010009331">
    <property type="protein sequence ID" value="KAI3914313.1"/>
    <property type="molecule type" value="Genomic_DNA"/>
</dbReference>
<dbReference type="InterPro" id="IPR042197">
    <property type="entry name" value="Apaf_helical"/>
</dbReference>
<dbReference type="SUPFAM" id="SSF52540">
    <property type="entry name" value="P-loop containing nucleoside triphosphate hydrolases"/>
    <property type="match status" value="1"/>
</dbReference>
<evidence type="ECO:0000256" key="3">
    <source>
        <dbReference type="ARBA" id="ARBA00022821"/>
    </source>
</evidence>
<dbReference type="Pfam" id="PF18052">
    <property type="entry name" value="Rx_N"/>
    <property type="match status" value="1"/>
</dbReference>
<evidence type="ECO:0000259" key="6">
    <source>
        <dbReference type="Pfam" id="PF23559"/>
    </source>
</evidence>
<dbReference type="CDD" id="cd14798">
    <property type="entry name" value="RX-CC_like"/>
    <property type="match status" value="1"/>
</dbReference>
<accession>A0AAD4XIS3</accession>
<dbReference type="InterPro" id="IPR044974">
    <property type="entry name" value="Disease_R_plants"/>
</dbReference>
<organism evidence="8 9">
    <name type="scientific">Papaver atlanticum</name>
    <dbReference type="NCBI Taxonomy" id="357466"/>
    <lineage>
        <taxon>Eukaryota</taxon>
        <taxon>Viridiplantae</taxon>
        <taxon>Streptophyta</taxon>
        <taxon>Embryophyta</taxon>
        <taxon>Tracheophyta</taxon>
        <taxon>Spermatophyta</taxon>
        <taxon>Magnoliopsida</taxon>
        <taxon>Ranunculales</taxon>
        <taxon>Papaveraceae</taxon>
        <taxon>Papaveroideae</taxon>
        <taxon>Papaver</taxon>
    </lineage>
</organism>
<dbReference type="InterPro" id="IPR027417">
    <property type="entry name" value="P-loop_NTPase"/>
</dbReference>
<dbReference type="InterPro" id="IPR055414">
    <property type="entry name" value="LRR_R13L4/SHOC2-like"/>
</dbReference>
<dbReference type="Pfam" id="PF00931">
    <property type="entry name" value="NB-ARC"/>
    <property type="match status" value="1"/>
</dbReference>
<dbReference type="Pfam" id="PF23559">
    <property type="entry name" value="WHD_DRP"/>
    <property type="match status" value="1"/>
</dbReference>
<keyword evidence="3" id="KW-0611">Plant defense</keyword>
<dbReference type="GO" id="GO:0098542">
    <property type="term" value="P:defense response to other organism"/>
    <property type="evidence" value="ECO:0007669"/>
    <property type="project" value="TreeGrafter"/>
</dbReference>
<feature type="domain" description="Disease resistance R13L4/SHOC-2-like LRR" evidence="7">
    <location>
        <begin position="539"/>
        <end position="827"/>
    </location>
</feature>
<evidence type="ECO:0000259" key="5">
    <source>
        <dbReference type="Pfam" id="PF18052"/>
    </source>
</evidence>
<dbReference type="InterPro" id="IPR036388">
    <property type="entry name" value="WH-like_DNA-bd_sf"/>
</dbReference>
<sequence length="922" mass="105149">MVDAVVSFAVRKLGDALLGQTYFFLGVRTQVEELRDELVRMQCFLKDADGMQQQGDNRVKNWVSEIRDLAYDAEDAIDTYMFKVDSTCKTQGTRNFLSLAMILALRAKLKAISDSRITYGIKDLHDVNEASISETTQKMMQLSLRNCYPHIEDNDIIGFEEHAKTFLIELMKDEEERRVVSIIGVGGLGKTTLAKKIYTHDTPKNRSECSGWCSISQQLKLKDALGKIAKKCMNLSDNDFKEIKELNEGNLIEFFYIYLKDKRYFIVLDDVWKSDHWRRLNVAFPNGKRGSKVLLTSGNDVALCADPVSVHFQSKLLNDEESPEKLGREMVRKCGGLPLAICVLGGLLATKRSDIKQWELVRSDVIAHINKGESGGVNGILALSYHDLPSYLKPCFLYLGLFPEDYEISRTKLIRLWIAEGFIRQTEENLLITMEDIGKHQYLALLSQRCMIHVDKGIFGKVCRVHDLMRDLCLSKAKETNFLSIHNLQYRTAGDTRISHPDPVTTDACRRVRRYATNLIYNADHSNRSDIYLNSDCAIRTLIVFSPEDRGYFLPELINFGNIKLLRVLDLGNAEVYKTDITKEVSKLIHLRYLNLGILSGISVSSSIGNLRNLQTLILFDNKGNLPETTSKLVQLRNLRLCNGSVDKKFRIENLINLQNICEIKAGEWIRKGCFKKLSNLRKLYVNLTSRLQTDIIIDEVTARKRSSLPSLSSSSSNDQYQIPIRTLRIYTEEGFPSSIFDSLSCCHNLLTLDLTGTLETASLRKYPPNLTKLWLSDSSFVEDQMATLQHLPKLRKLNLSSCGYEGDEMVCSSEGFPQLQYLSVRAMPYLNELRIFDCYELTMLPEGLRFITTLKKLEITGAPLVKERVKEGVGEDWYKIQHIPSIIRSWRRLDAYVFCNEGVIFYFIFVSVMVESISSLL</sequence>
<dbReference type="Gene3D" id="3.80.10.10">
    <property type="entry name" value="Ribonuclease Inhibitor"/>
    <property type="match status" value="1"/>
</dbReference>
<dbReference type="GO" id="GO:0043531">
    <property type="term" value="F:ADP binding"/>
    <property type="evidence" value="ECO:0007669"/>
    <property type="project" value="InterPro"/>
</dbReference>